<dbReference type="RefSeq" id="WP_371840543.1">
    <property type="nucleotide sequence ID" value="NZ_JBGMEK010000055.1"/>
</dbReference>
<comment type="caution">
    <text evidence="1">The sequence shown here is derived from an EMBL/GenBank/DDBJ whole genome shotgun (WGS) entry which is preliminary data.</text>
</comment>
<proteinExistence type="predicted"/>
<organism evidence="1 2">
    <name type="scientific">Microbulbifer epialgicus</name>
    <dbReference type="NCBI Taxonomy" id="393907"/>
    <lineage>
        <taxon>Bacteria</taxon>
        <taxon>Pseudomonadati</taxon>
        <taxon>Pseudomonadota</taxon>
        <taxon>Gammaproteobacteria</taxon>
        <taxon>Cellvibrionales</taxon>
        <taxon>Microbulbiferaceae</taxon>
        <taxon>Microbulbifer</taxon>
    </lineage>
</organism>
<protein>
    <submittedName>
        <fullName evidence="1">Uncharacterized protein</fullName>
    </submittedName>
</protein>
<dbReference type="Proteomes" id="UP001569428">
    <property type="component" value="Unassembled WGS sequence"/>
</dbReference>
<reference evidence="1 2" key="1">
    <citation type="submission" date="2024-08" db="EMBL/GenBank/DDBJ databases">
        <authorList>
            <person name="Ishaq N."/>
        </authorList>
    </citation>
    <scope>NUCLEOTIDE SEQUENCE [LARGE SCALE GENOMIC DNA]</scope>
    <source>
        <strain evidence="1 2">DSM 18651</strain>
    </source>
</reference>
<gene>
    <name evidence="1" type="ORF">ACCI49_18030</name>
</gene>
<name>A0ABV4P369_9GAMM</name>
<keyword evidence="2" id="KW-1185">Reference proteome</keyword>
<evidence type="ECO:0000313" key="2">
    <source>
        <dbReference type="Proteomes" id="UP001569428"/>
    </source>
</evidence>
<accession>A0ABV4P369</accession>
<sequence length="69" mass="8104">MNSWHITLLELRALEVSEGGNSRTIPWPPPLDIVRWLDFKEERLSLFQMVISEWEKGGEMPSENLLPKR</sequence>
<dbReference type="EMBL" id="JBGMEK010000055">
    <property type="protein sequence ID" value="MFA0812816.1"/>
    <property type="molecule type" value="Genomic_DNA"/>
</dbReference>
<evidence type="ECO:0000313" key="1">
    <source>
        <dbReference type="EMBL" id="MFA0812816.1"/>
    </source>
</evidence>